<dbReference type="Gene3D" id="3.30.70.1070">
    <property type="entry name" value="Sporulation related repeat"/>
    <property type="match status" value="1"/>
</dbReference>
<dbReference type="PANTHER" id="PTHR38687:SF2">
    <property type="entry name" value="CELL DIVISION PROTEIN FTSN"/>
    <property type="match status" value="1"/>
</dbReference>
<dbReference type="OrthoDB" id="8558195at2"/>
<feature type="region of interest" description="Disordered" evidence="1">
    <location>
        <begin position="1"/>
        <end position="29"/>
    </location>
</feature>
<dbReference type="InterPro" id="IPR036680">
    <property type="entry name" value="SPOR-like_sf"/>
</dbReference>
<dbReference type="EMBL" id="FUZI01000009">
    <property type="protein sequence ID" value="SKC33839.1"/>
    <property type="molecule type" value="Genomic_DNA"/>
</dbReference>
<dbReference type="AlphaFoldDB" id="A0A1T5I403"/>
<sequence length="200" mass="22367">MATKDYVKRGRSAKPASPKAKANPKGKKVPTTGFPTKWAAFAVILVCGLITSLFFLSGTDVPEQKPAIPAAIVIKPQQPAKVNTNALPPKPEEKWRYIQELENKKVIVPELTQKKVIVKEKPAKPYLLQCGAYHSQSQADERKAMIAFQGLNSQIKVSTNNKGTWYRVVLGPYKNKRLAMNDQNKLQQHGISPCAIWFWE</sequence>
<evidence type="ECO:0000313" key="5">
    <source>
        <dbReference type="Proteomes" id="UP000189966"/>
    </source>
</evidence>
<dbReference type="PROSITE" id="PS51724">
    <property type="entry name" value="SPOR"/>
    <property type="match status" value="1"/>
</dbReference>
<dbReference type="Proteomes" id="UP000189966">
    <property type="component" value="Unassembled WGS sequence"/>
</dbReference>
<keyword evidence="4" id="KW-0132">Cell division</keyword>
<proteinExistence type="predicted"/>
<evidence type="ECO:0000256" key="1">
    <source>
        <dbReference type="SAM" id="MobiDB-lite"/>
    </source>
</evidence>
<keyword evidence="2" id="KW-1133">Transmembrane helix</keyword>
<evidence type="ECO:0000313" key="4">
    <source>
        <dbReference type="EMBL" id="SKC33839.1"/>
    </source>
</evidence>
<evidence type="ECO:0000259" key="3">
    <source>
        <dbReference type="PROSITE" id="PS51724"/>
    </source>
</evidence>
<organism evidence="4 5">
    <name type="scientific">Photobacterium piscicola</name>
    <dbReference type="NCBI Taxonomy" id="1378299"/>
    <lineage>
        <taxon>Bacteria</taxon>
        <taxon>Pseudomonadati</taxon>
        <taxon>Pseudomonadota</taxon>
        <taxon>Gammaproteobacteria</taxon>
        <taxon>Vibrionales</taxon>
        <taxon>Vibrionaceae</taxon>
        <taxon>Photobacterium</taxon>
    </lineage>
</organism>
<feature type="domain" description="SPOR" evidence="3">
    <location>
        <begin position="120"/>
        <end position="199"/>
    </location>
</feature>
<dbReference type="SUPFAM" id="SSF110997">
    <property type="entry name" value="Sporulation related repeat"/>
    <property type="match status" value="1"/>
</dbReference>
<protein>
    <submittedName>
        <fullName evidence="4">Cell division protein FtsN</fullName>
    </submittedName>
</protein>
<accession>A0A1T5I403</accession>
<dbReference type="RefSeq" id="WP_080158768.1">
    <property type="nucleotide sequence ID" value="NZ_CP175534.1"/>
</dbReference>
<dbReference type="InterPro" id="IPR007730">
    <property type="entry name" value="SPOR-like_dom"/>
</dbReference>
<dbReference type="PANTHER" id="PTHR38687">
    <property type="entry name" value="CELL DIVISION PROTEIN DEDD-RELATED"/>
    <property type="match status" value="1"/>
</dbReference>
<name>A0A1T5I403_9GAMM</name>
<dbReference type="GO" id="GO:0042834">
    <property type="term" value="F:peptidoglycan binding"/>
    <property type="evidence" value="ECO:0007669"/>
    <property type="project" value="InterPro"/>
</dbReference>
<keyword evidence="2" id="KW-0812">Transmembrane</keyword>
<keyword evidence="2" id="KW-0472">Membrane</keyword>
<dbReference type="InterPro" id="IPR052521">
    <property type="entry name" value="Cell_div_SPOR-domain"/>
</dbReference>
<keyword evidence="4" id="KW-0131">Cell cycle</keyword>
<gene>
    <name evidence="4" type="primary">ftsN</name>
    <name evidence="4" type="ORF">CZ809_03445</name>
</gene>
<dbReference type="Pfam" id="PF05036">
    <property type="entry name" value="SPOR"/>
    <property type="match status" value="1"/>
</dbReference>
<feature type="transmembrane region" description="Helical" evidence="2">
    <location>
        <begin position="38"/>
        <end position="56"/>
    </location>
</feature>
<reference evidence="4 5" key="1">
    <citation type="submission" date="2017-02" db="EMBL/GenBank/DDBJ databases">
        <authorList>
            <person name="Peterson S.W."/>
        </authorList>
    </citation>
    <scope>NUCLEOTIDE SEQUENCE [LARGE SCALE GENOMIC DNA]</scope>
    <source>
        <strain evidence="5">type strain: NCCB 100098</strain>
    </source>
</reference>
<evidence type="ECO:0000256" key="2">
    <source>
        <dbReference type="SAM" id="Phobius"/>
    </source>
</evidence>
<dbReference type="GO" id="GO:0051301">
    <property type="term" value="P:cell division"/>
    <property type="evidence" value="ECO:0007669"/>
    <property type="project" value="UniProtKB-KW"/>
</dbReference>